<protein>
    <recommendedName>
        <fullName evidence="1">Phytocyanin domain-containing protein</fullName>
    </recommendedName>
</protein>
<accession>A0A835M1A8</accession>
<dbReference type="PROSITE" id="PS51485">
    <property type="entry name" value="PHYTOCYANIN"/>
    <property type="match status" value="1"/>
</dbReference>
<proteinExistence type="predicted"/>
<dbReference type="GO" id="GO:0009055">
    <property type="term" value="F:electron transfer activity"/>
    <property type="evidence" value="ECO:0007669"/>
    <property type="project" value="InterPro"/>
</dbReference>
<dbReference type="InterPro" id="IPR039391">
    <property type="entry name" value="Phytocyanin-like"/>
</dbReference>
<dbReference type="SUPFAM" id="SSF49503">
    <property type="entry name" value="Cupredoxins"/>
    <property type="match status" value="1"/>
</dbReference>
<organism evidence="2 3">
    <name type="scientific">Coptis chinensis</name>
    <dbReference type="NCBI Taxonomy" id="261450"/>
    <lineage>
        <taxon>Eukaryota</taxon>
        <taxon>Viridiplantae</taxon>
        <taxon>Streptophyta</taxon>
        <taxon>Embryophyta</taxon>
        <taxon>Tracheophyta</taxon>
        <taxon>Spermatophyta</taxon>
        <taxon>Magnoliopsida</taxon>
        <taxon>Ranunculales</taxon>
        <taxon>Ranunculaceae</taxon>
        <taxon>Coptidoideae</taxon>
        <taxon>Coptis</taxon>
    </lineage>
</organism>
<feature type="domain" description="Phytocyanin" evidence="1">
    <location>
        <begin position="1"/>
        <end position="92"/>
    </location>
</feature>
<sequence>MRLGGPLALIIKLGPRARSLLLGTSLYSYGVHNVFKVNETSFKDCTVPPESEALTSGNDVITLATPGRKWYICGVGKHCQIGGQKLFIIVQDTTAPIASPTAAPASTSTNLLMI</sequence>
<name>A0A835M1A8_9MAGN</name>
<dbReference type="InterPro" id="IPR003245">
    <property type="entry name" value="Phytocyanin_dom"/>
</dbReference>
<reference evidence="2 3" key="1">
    <citation type="submission" date="2020-10" db="EMBL/GenBank/DDBJ databases">
        <title>The Coptis chinensis genome and diversification of protoberbering-type alkaloids.</title>
        <authorList>
            <person name="Wang B."/>
            <person name="Shu S."/>
            <person name="Song C."/>
            <person name="Liu Y."/>
        </authorList>
    </citation>
    <scope>NUCLEOTIDE SEQUENCE [LARGE SCALE GENOMIC DNA]</scope>
    <source>
        <strain evidence="2">HL-2020</strain>
        <tissue evidence="2">Leaf</tissue>
    </source>
</reference>
<dbReference type="PANTHER" id="PTHR33021:SF533">
    <property type="entry name" value="PHYTOCYANIN DOMAIN-CONTAINING PROTEIN"/>
    <property type="match status" value="1"/>
</dbReference>
<comment type="caution">
    <text evidence="2">The sequence shown here is derived from an EMBL/GenBank/DDBJ whole genome shotgun (WGS) entry which is preliminary data.</text>
</comment>
<dbReference type="OrthoDB" id="687943at2759"/>
<dbReference type="PANTHER" id="PTHR33021">
    <property type="entry name" value="BLUE COPPER PROTEIN"/>
    <property type="match status" value="1"/>
</dbReference>
<dbReference type="Gene3D" id="2.60.40.420">
    <property type="entry name" value="Cupredoxins - blue copper proteins"/>
    <property type="match status" value="1"/>
</dbReference>
<evidence type="ECO:0000259" key="1">
    <source>
        <dbReference type="PROSITE" id="PS51485"/>
    </source>
</evidence>
<dbReference type="Pfam" id="PF02298">
    <property type="entry name" value="Cu_bind_like"/>
    <property type="match status" value="1"/>
</dbReference>
<dbReference type="GO" id="GO:0005886">
    <property type="term" value="C:plasma membrane"/>
    <property type="evidence" value="ECO:0007669"/>
    <property type="project" value="TreeGrafter"/>
</dbReference>
<dbReference type="InterPro" id="IPR008972">
    <property type="entry name" value="Cupredoxin"/>
</dbReference>
<evidence type="ECO:0000313" key="3">
    <source>
        <dbReference type="Proteomes" id="UP000631114"/>
    </source>
</evidence>
<dbReference type="AlphaFoldDB" id="A0A835M1A8"/>
<evidence type="ECO:0000313" key="2">
    <source>
        <dbReference type="EMBL" id="KAF9612712.1"/>
    </source>
</evidence>
<dbReference type="Proteomes" id="UP000631114">
    <property type="component" value="Unassembled WGS sequence"/>
</dbReference>
<dbReference type="EMBL" id="JADFTS010000003">
    <property type="protein sequence ID" value="KAF9612712.1"/>
    <property type="molecule type" value="Genomic_DNA"/>
</dbReference>
<gene>
    <name evidence="2" type="ORF">IFM89_003254</name>
</gene>
<keyword evidence="3" id="KW-1185">Reference proteome</keyword>